<evidence type="ECO:0000313" key="2">
    <source>
        <dbReference type="Proteomes" id="UP001056778"/>
    </source>
</evidence>
<reference evidence="1" key="1">
    <citation type="submission" date="2022-04" db="EMBL/GenBank/DDBJ databases">
        <title>Chromosome-scale genome assembly of Holotrichia oblita Faldermann.</title>
        <authorList>
            <person name="Rongchong L."/>
        </authorList>
    </citation>
    <scope>NUCLEOTIDE SEQUENCE</scope>
    <source>
        <strain evidence="1">81SQS9</strain>
    </source>
</reference>
<keyword evidence="2" id="KW-1185">Reference proteome</keyword>
<organism evidence="1 2">
    <name type="scientific">Holotrichia oblita</name>
    <name type="common">Chafer beetle</name>
    <dbReference type="NCBI Taxonomy" id="644536"/>
    <lineage>
        <taxon>Eukaryota</taxon>
        <taxon>Metazoa</taxon>
        <taxon>Ecdysozoa</taxon>
        <taxon>Arthropoda</taxon>
        <taxon>Hexapoda</taxon>
        <taxon>Insecta</taxon>
        <taxon>Pterygota</taxon>
        <taxon>Neoptera</taxon>
        <taxon>Endopterygota</taxon>
        <taxon>Coleoptera</taxon>
        <taxon>Polyphaga</taxon>
        <taxon>Scarabaeiformia</taxon>
        <taxon>Scarabaeidae</taxon>
        <taxon>Melolonthinae</taxon>
        <taxon>Holotrichia</taxon>
    </lineage>
</organism>
<proteinExistence type="predicted"/>
<name>A0ACB9T7U6_HOLOL</name>
<accession>A0ACB9T7U6</accession>
<dbReference type="Proteomes" id="UP001056778">
    <property type="component" value="Chromosome 4"/>
</dbReference>
<sequence>MRRVIKAQEPLVEISRGVLRGIVLENRDGGSFYGFCRIPYAHPPVNELRFKAPVPADGWEDILDAANAPPVCTQYILRFPGLIFGQEDCLYLNVFIPEKPVMVYIHGVGFISGDITGSLAGPAFLMTKEVILITIQYKLGVFDFINFEDPELGVPCNAGMKNQDLELKWVKENIADFGGDPDHILIFGTIAESMSVHLHMLSRISAELFNKVIGQSGVALAPSLTGGDGSNTGVAFAEHLGIQTDNLAETLNSLRDLSASSLSTSEEGKRD</sequence>
<dbReference type="EMBL" id="CM043018">
    <property type="protein sequence ID" value="KAI4462858.1"/>
    <property type="molecule type" value="Genomic_DNA"/>
</dbReference>
<protein>
    <submittedName>
        <fullName evidence="1">Carboxylesterase</fullName>
    </submittedName>
</protein>
<evidence type="ECO:0000313" key="1">
    <source>
        <dbReference type="EMBL" id="KAI4462858.1"/>
    </source>
</evidence>
<comment type="caution">
    <text evidence="1">The sequence shown here is derived from an EMBL/GenBank/DDBJ whole genome shotgun (WGS) entry which is preliminary data.</text>
</comment>
<gene>
    <name evidence="1" type="ORF">MML48_4g00013628</name>
</gene>